<feature type="transmembrane region" description="Helical" evidence="1">
    <location>
        <begin position="66"/>
        <end position="93"/>
    </location>
</feature>
<evidence type="ECO:0000313" key="3">
    <source>
        <dbReference type="Proteomes" id="UP001642540"/>
    </source>
</evidence>
<comment type="caution">
    <text evidence="2">The sequence shown here is derived from an EMBL/GenBank/DDBJ whole genome shotgun (WGS) entry which is preliminary data.</text>
</comment>
<dbReference type="EMBL" id="CAXLJM020000034">
    <property type="protein sequence ID" value="CAL8103278.1"/>
    <property type="molecule type" value="Genomic_DNA"/>
</dbReference>
<proteinExistence type="predicted"/>
<keyword evidence="1" id="KW-1133">Transmembrane helix</keyword>
<keyword evidence="1" id="KW-0812">Transmembrane</keyword>
<feature type="transmembrane region" description="Helical" evidence="1">
    <location>
        <begin position="12"/>
        <end position="33"/>
    </location>
</feature>
<dbReference type="Proteomes" id="UP001642540">
    <property type="component" value="Unassembled WGS sequence"/>
</dbReference>
<keyword evidence="1" id="KW-0472">Membrane</keyword>
<reference evidence="2 3" key="1">
    <citation type="submission" date="2024-08" db="EMBL/GenBank/DDBJ databases">
        <authorList>
            <person name="Cucini C."/>
            <person name="Frati F."/>
        </authorList>
    </citation>
    <scope>NUCLEOTIDE SEQUENCE [LARGE SCALE GENOMIC DNA]</scope>
</reference>
<name>A0ABP1QL15_9HEXA</name>
<evidence type="ECO:0000256" key="1">
    <source>
        <dbReference type="SAM" id="Phobius"/>
    </source>
</evidence>
<organism evidence="2 3">
    <name type="scientific">Orchesella dallaii</name>
    <dbReference type="NCBI Taxonomy" id="48710"/>
    <lineage>
        <taxon>Eukaryota</taxon>
        <taxon>Metazoa</taxon>
        <taxon>Ecdysozoa</taxon>
        <taxon>Arthropoda</taxon>
        <taxon>Hexapoda</taxon>
        <taxon>Collembola</taxon>
        <taxon>Entomobryomorpha</taxon>
        <taxon>Entomobryoidea</taxon>
        <taxon>Orchesellidae</taxon>
        <taxon>Orchesellinae</taxon>
        <taxon>Orchesella</taxon>
    </lineage>
</organism>
<protein>
    <submittedName>
        <fullName evidence="2">Uncharacterized protein</fullName>
    </submittedName>
</protein>
<sequence>MLKARDKNCHWFLGMINISNGICLIVVSSLLLNQTWHLLVQQRKQKEEFAHMHKAPFKNSNWMKSAIPLVISSVLGIVIGVIQTIALVISLLMDSSKWQYVHEYRNPKDSVSFWRKYQTNPSELMHSFEGHAFCSTLAWNCAVFLASIAIMAAKTFRQRSPHMLLGM</sequence>
<keyword evidence="3" id="KW-1185">Reference proteome</keyword>
<accession>A0ABP1QL15</accession>
<evidence type="ECO:0000313" key="2">
    <source>
        <dbReference type="EMBL" id="CAL8103278.1"/>
    </source>
</evidence>
<gene>
    <name evidence="2" type="ORF">ODALV1_LOCUS11402</name>
</gene>
<feature type="transmembrane region" description="Helical" evidence="1">
    <location>
        <begin position="130"/>
        <end position="153"/>
    </location>
</feature>